<dbReference type="InterPro" id="IPR042185">
    <property type="entry name" value="Serpin_sf_2"/>
</dbReference>
<proteinExistence type="predicted"/>
<evidence type="ECO:0000313" key="2">
    <source>
        <dbReference type="EMBL" id="KER20922.1"/>
    </source>
</evidence>
<name>A0A074Z5V8_OPIVI</name>
<dbReference type="GeneID" id="20329373"/>
<feature type="domain" description="Serpin" evidence="1">
    <location>
        <begin position="238"/>
        <end position="288"/>
    </location>
</feature>
<accession>A0A074Z5V8</accession>
<dbReference type="Proteomes" id="UP000054324">
    <property type="component" value="Unassembled WGS sequence"/>
</dbReference>
<dbReference type="Pfam" id="PF00079">
    <property type="entry name" value="Serpin"/>
    <property type="match status" value="1"/>
</dbReference>
<evidence type="ECO:0000259" key="1">
    <source>
        <dbReference type="Pfam" id="PF00079"/>
    </source>
</evidence>
<dbReference type="PROSITE" id="PS00284">
    <property type="entry name" value="SERPIN"/>
    <property type="match status" value="1"/>
</dbReference>
<reference evidence="2 3" key="1">
    <citation type="submission" date="2013-11" db="EMBL/GenBank/DDBJ databases">
        <title>Opisthorchis viverrini - life in the bile duct.</title>
        <authorList>
            <person name="Young N.D."/>
            <person name="Nagarajan N."/>
            <person name="Lin S.J."/>
            <person name="Korhonen P.K."/>
            <person name="Jex A.R."/>
            <person name="Hall R.S."/>
            <person name="Safavi-Hemami H."/>
            <person name="Kaewkong W."/>
            <person name="Bertrand D."/>
            <person name="Gao S."/>
            <person name="Seet Q."/>
            <person name="Wongkham S."/>
            <person name="Teh B.T."/>
            <person name="Wongkham C."/>
            <person name="Intapan P.M."/>
            <person name="Maleewong W."/>
            <person name="Yang X."/>
            <person name="Hu M."/>
            <person name="Wang Z."/>
            <person name="Hofmann A."/>
            <person name="Sternberg P.W."/>
            <person name="Tan P."/>
            <person name="Wang J."/>
            <person name="Gasser R.B."/>
        </authorList>
    </citation>
    <scope>NUCLEOTIDE SEQUENCE [LARGE SCALE GENOMIC DNA]</scope>
</reference>
<gene>
    <name evidence="2" type="ORF">T265_15208</name>
</gene>
<dbReference type="InterPro" id="IPR036186">
    <property type="entry name" value="Serpin_sf"/>
</dbReference>
<dbReference type="InterPro" id="IPR023796">
    <property type="entry name" value="Serpin_dom"/>
</dbReference>
<evidence type="ECO:0000313" key="3">
    <source>
        <dbReference type="Proteomes" id="UP000054324"/>
    </source>
</evidence>
<dbReference type="EMBL" id="KL597009">
    <property type="protein sequence ID" value="KER20922.1"/>
    <property type="molecule type" value="Genomic_DNA"/>
</dbReference>
<feature type="non-terminal residue" evidence="2">
    <location>
        <position position="1"/>
    </location>
</feature>
<organism evidence="2 3">
    <name type="scientific">Opisthorchis viverrini</name>
    <name type="common">Southeast Asian liver fluke</name>
    <dbReference type="NCBI Taxonomy" id="6198"/>
    <lineage>
        <taxon>Eukaryota</taxon>
        <taxon>Metazoa</taxon>
        <taxon>Spiralia</taxon>
        <taxon>Lophotrochozoa</taxon>
        <taxon>Platyhelminthes</taxon>
        <taxon>Trematoda</taxon>
        <taxon>Digenea</taxon>
        <taxon>Opisthorchiida</taxon>
        <taxon>Opisthorchiata</taxon>
        <taxon>Opisthorchiidae</taxon>
        <taxon>Opisthorchis</taxon>
    </lineage>
</organism>
<dbReference type="AlphaFoldDB" id="A0A074Z5V8"/>
<protein>
    <recommendedName>
        <fullName evidence="1">Serpin domain-containing protein</fullName>
    </recommendedName>
</protein>
<dbReference type="KEGG" id="ovi:T265_15208"/>
<dbReference type="OrthoDB" id="671595at2759"/>
<dbReference type="InterPro" id="IPR023795">
    <property type="entry name" value="Serpin_CS"/>
</dbReference>
<sequence>SLDGKISFNGPCNKHEVSNPICSHHYYPHRQHDIGRVSQHYNKTSPQFDAIGVSNWQTRTVTLLECKLRTKGLDDFGQFMQEDLRLLFLFKDEDDIVRIFHSDKAIWTPGFRLPFSDSLIISSITKLNRKEESGTLTDTALCTLLESSPYTLTRSEVRKYRKLIMFTKFKDITWWASVARGTDRSTESSASWKSRNTRILDEERVTAAAAILFTLSASFCLPKTISVDRPFLYSSYFDEEGVTAAAATVFIVDSCLPMHKTISVDHPFFFALVRDSTMPVFVGHVVAPNSD</sequence>
<dbReference type="RefSeq" id="XP_009175325.1">
    <property type="nucleotide sequence ID" value="XM_009177061.1"/>
</dbReference>
<keyword evidence="3" id="KW-1185">Reference proteome</keyword>
<dbReference type="CTD" id="20329373"/>
<dbReference type="SUPFAM" id="SSF56574">
    <property type="entry name" value="Serpins"/>
    <property type="match status" value="1"/>
</dbReference>
<dbReference type="Gene3D" id="2.30.39.10">
    <property type="entry name" value="Alpha-1-antitrypsin, domain 1"/>
    <property type="match status" value="1"/>
</dbReference>